<comment type="pathway">
    <text evidence="1 11">One-carbon metabolism; tetrahydrofolate interconversion.</text>
</comment>
<accession>A0ABS2DPY3</accession>
<dbReference type="EC" id="3.5.4.9" evidence="11"/>
<comment type="similarity">
    <text evidence="11">Belongs to the tetrahydrofolate dehydrogenase/cyclohydrolase family.</text>
</comment>
<dbReference type="PROSITE" id="PS00767">
    <property type="entry name" value="THF_DHG_CYH_2"/>
    <property type="match status" value="1"/>
</dbReference>
<feature type="domain" description="Tetrahydrofolate dehydrogenase/cyclohydrolase NAD(P)-binding" evidence="13">
    <location>
        <begin position="142"/>
        <end position="284"/>
    </location>
</feature>
<evidence type="ECO:0000256" key="9">
    <source>
        <dbReference type="ARBA" id="ARBA00023167"/>
    </source>
</evidence>
<dbReference type="InterPro" id="IPR020867">
    <property type="entry name" value="THF_DH/CycHdrlase_CS"/>
</dbReference>
<evidence type="ECO:0000256" key="7">
    <source>
        <dbReference type="ARBA" id="ARBA00023002"/>
    </source>
</evidence>
<evidence type="ECO:0000256" key="6">
    <source>
        <dbReference type="ARBA" id="ARBA00022857"/>
    </source>
</evidence>
<organism evidence="14 15">
    <name type="scientific">Sutterella massiliensis</name>
    <dbReference type="NCBI Taxonomy" id="1816689"/>
    <lineage>
        <taxon>Bacteria</taxon>
        <taxon>Pseudomonadati</taxon>
        <taxon>Pseudomonadota</taxon>
        <taxon>Betaproteobacteria</taxon>
        <taxon>Burkholderiales</taxon>
        <taxon>Sutterellaceae</taxon>
        <taxon>Sutterella</taxon>
    </lineage>
</organism>
<dbReference type="InterPro" id="IPR036291">
    <property type="entry name" value="NAD(P)-bd_dom_sf"/>
</dbReference>
<evidence type="ECO:0000313" key="15">
    <source>
        <dbReference type="Proteomes" id="UP000715095"/>
    </source>
</evidence>
<sequence>MTARILDGKSIAMMLEEALAKQSAALEKRAGRKPGLFVVLVGDDPASAVYVRNKTRACARTGVNCFESILPASTSQDELLGIIDEANAREDVDGILVQLPLPAHICAEAVIDRIAPEKDVDGFHMLSAGALLTGQRTLGFRPCTPMGVMKLIEEAGVDPAGKNVLVIGRSNIVGKPLAIMLLEKHATVTIAHSRTTDLKTLARNADIIVAAAGRIGLVTGDMIKPGALVIDVGTNRKPDGKLTGDVDFAAALEVAATVTPVPGGVGPMTIAMLMKNTVESAERRLAQLP</sequence>
<keyword evidence="3 11" id="KW-0028">Amino-acid biosynthesis</keyword>
<evidence type="ECO:0000259" key="13">
    <source>
        <dbReference type="Pfam" id="PF02882"/>
    </source>
</evidence>
<keyword evidence="9 11" id="KW-0486">Methionine biosynthesis</keyword>
<comment type="caution">
    <text evidence="14">The sequence shown here is derived from an EMBL/GenBank/DDBJ whole genome shotgun (WGS) entry which is preliminary data.</text>
</comment>
<keyword evidence="7 11" id="KW-0560">Oxidoreductase</keyword>
<gene>
    <name evidence="11 14" type="primary">folD</name>
    <name evidence="14" type="ORF">H6A60_01470</name>
</gene>
<dbReference type="SUPFAM" id="SSF53223">
    <property type="entry name" value="Aminoacid dehydrogenase-like, N-terminal domain"/>
    <property type="match status" value="1"/>
</dbReference>
<dbReference type="PRINTS" id="PR00085">
    <property type="entry name" value="THFDHDRGNASE"/>
</dbReference>
<evidence type="ECO:0000256" key="4">
    <source>
        <dbReference type="ARBA" id="ARBA00022755"/>
    </source>
</evidence>
<protein>
    <recommendedName>
        <fullName evidence="11">Bifunctional protein FolD</fullName>
    </recommendedName>
    <domain>
        <recommendedName>
            <fullName evidence="11">Methylenetetrahydrofolate dehydrogenase</fullName>
            <ecNumber evidence="11">1.5.1.5</ecNumber>
        </recommendedName>
    </domain>
    <domain>
        <recommendedName>
            <fullName evidence="11">Methenyltetrahydrofolate cyclohydrolase</fullName>
            <ecNumber evidence="11">3.5.4.9</ecNumber>
        </recommendedName>
    </domain>
</protein>
<comment type="function">
    <text evidence="11">Catalyzes the oxidation of 5,10-methylenetetrahydrofolate to 5,10-methenyltetrahydrofolate and then the hydrolysis of 5,10-methenyltetrahydrofolate to 10-formyltetrahydrofolate.</text>
</comment>
<dbReference type="Gene3D" id="3.40.50.720">
    <property type="entry name" value="NAD(P)-binding Rossmann-like Domain"/>
    <property type="match status" value="1"/>
</dbReference>
<keyword evidence="15" id="KW-1185">Reference proteome</keyword>
<evidence type="ECO:0000256" key="5">
    <source>
        <dbReference type="ARBA" id="ARBA00022801"/>
    </source>
</evidence>
<dbReference type="EC" id="1.5.1.5" evidence="11"/>
<dbReference type="NCBIfam" id="NF010783">
    <property type="entry name" value="PRK14186.1"/>
    <property type="match status" value="1"/>
</dbReference>
<evidence type="ECO:0000256" key="8">
    <source>
        <dbReference type="ARBA" id="ARBA00023102"/>
    </source>
</evidence>
<keyword evidence="5 11" id="KW-0378">Hydrolase</keyword>
<dbReference type="PANTHER" id="PTHR48099:SF5">
    <property type="entry name" value="C-1-TETRAHYDROFOLATE SYNTHASE, CYTOPLASMIC"/>
    <property type="match status" value="1"/>
</dbReference>
<keyword evidence="2 11" id="KW-0554">One-carbon metabolism</keyword>
<feature type="domain" description="Tetrahydrofolate dehydrogenase/cyclohydrolase catalytic" evidence="12">
    <location>
        <begin position="6"/>
        <end position="121"/>
    </location>
</feature>
<dbReference type="SUPFAM" id="SSF51735">
    <property type="entry name" value="NAD(P)-binding Rossmann-fold domains"/>
    <property type="match status" value="1"/>
</dbReference>
<dbReference type="CDD" id="cd01080">
    <property type="entry name" value="NAD_bind_m-THF_DH_Cyclohyd"/>
    <property type="match status" value="1"/>
</dbReference>
<dbReference type="RefSeq" id="WP_205101579.1">
    <property type="nucleotide sequence ID" value="NZ_JACJJC010000002.1"/>
</dbReference>
<keyword evidence="10 11" id="KW-0511">Multifunctional enzyme</keyword>
<name>A0ABS2DPY3_9BURK</name>
<evidence type="ECO:0000256" key="2">
    <source>
        <dbReference type="ARBA" id="ARBA00022563"/>
    </source>
</evidence>
<comment type="subunit">
    <text evidence="11">Homodimer.</text>
</comment>
<dbReference type="InterPro" id="IPR020631">
    <property type="entry name" value="THF_DH/CycHdrlase_NAD-bd_dom"/>
</dbReference>
<dbReference type="InterPro" id="IPR000672">
    <property type="entry name" value="THF_DH/CycHdrlase"/>
</dbReference>
<dbReference type="EMBL" id="JACJJC010000002">
    <property type="protein sequence ID" value="MBM6703182.1"/>
    <property type="molecule type" value="Genomic_DNA"/>
</dbReference>
<dbReference type="HAMAP" id="MF_01576">
    <property type="entry name" value="THF_DHG_CYH"/>
    <property type="match status" value="1"/>
</dbReference>
<dbReference type="InterPro" id="IPR046346">
    <property type="entry name" value="Aminoacid_DH-like_N_sf"/>
</dbReference>
<dbReference type="InterPro" id="IPR020630">
    <property type="entry name" value="THF_DH/CycHdrlase_cat_dom"/>
</dbReference>
<dbReference type="PANTHER" id="PTHR48099">
    <property type="entry name" value="C-1-TETRAHYDROFOLATE SYNTHASE, CYTOPLASMIC-RELATED"/>
    <property type="match status" value="1"/>
</dbReference>
<evidence type="ECO:0000256" key="3">
    <source>
        <dbReference type="ARBA" id="ARBA00022605"/>
    </source>
</evidence>
<comment type="catalytic activity">
    <reaction evidence="11">
        <text>(6R)-5,10-methenyltetrahydrofolate + H2O = (6R)-10-formyltetrahydrofolate + H(+)</text>
        <dbReference type="Rhea" id="RHEA:23700"/>
        <dbReference type="ChEBI" id="CHEBI:15377"/>
        <dbReference type="ChEBI" id="CHEBI:15378"/>
        <dbReference type="ChEBI" id="CHEBI:57455"/>
        <dbReference type="ChEBI" id="CHEBI:195366"/>
        <dbReference type="EC" id="3.5.4.9"/>
    </reaction>
</comment>
<dbReference type="Pfam" id="PF00763">
    <property type="entry name" value="THF_DHG_CYH"/>
    <property type="match status" value="1"/>
</dbReference>
<keyword evidence="6 11" id="KW-0521">NADP</keyword>
<evidence type="ECO:0000256" key="10">
    <source>
        <dbReference type="ARBA" id="ARBA00023268"/>
    </source>
</evidence>
<proteinExistence type="inferred from homology"/>
<comment type="catalytic activity">
    <reaction evidence="11">
        <text>(6R)-5,10-methylene-5,6,7,8-tetrahydrofolate + NADP(+) = (6R)-5,10-methenyltetrahydrofolate + NADPH</text>
        <dbReference type="Rhea" id="RHEA:22812"/>
        <dbReference type="ChEBI" id="CHEBI:15636"/>
        <dbReference type="ChEBI" id="CHEBI:57455"/>
        <dbReference type="ChEBI" id="CHEBI:57783"/>
        <dbReference type="ChEBI" id="CHEBI:58349"/>
        <dbReference type="EC" id="1.5.1.5"/>
    </reaction>
</comment>
<reference evidence="14 15" key="1">
    <citation type="journal article" date="2021" name="Sci. Rep.">
        <title>The distribution of antibiotic resistance genes in chicken gut microbiota commensals.</title>
        <authorList>
            <person name="Juricova H."/>
            <person name="Matiasovicova J."/>
            <person name="Kubasova T."/>
            <person name="Cejkova D."/>
            <person name="Rychlik I."/>
        </authorList>
    </citation>
    <scope>NUCLEOTIDE SEQUENCE [LARGE SCALE GENOMIC DNA]</scope>
    <source>
        <strain evidence="14 15">An829</strain>
    </source>
</reference>
<evidence type="ECO:0000256" key="1">
    <source>
        <dbReference type="ARBA" id="ARBA00004777"/>
    </source>
</evidence>
<dbReference type="Proteomes" id="UP000715095">
    <property type="component" value="Unassembled WGS sequence"/>
</dbReference>
<comment type="caution">
    <text evidence="11">Lacks conserved residue(s) required for the propagation of feature annotation.</text>
</comment>
<dbReference type="Pfam" id="PF02882">
    <property type="entry name" value="THF_DHG_CYH_C"/>
    <property type="match status" value="1"/>
</dbReference>
<feature type="binding site" evidence="11">
    <location>
        <begin position="168"/>
        <end position="170"/>
    </location>
    <ligand>
        <name>NADP(+)</name>
        <dbReference type="ChEBI" id="CHEBI:58349"/>
    </ligand>
</feature>
<keyword evidence="8 11" id="KW-0368">Histidine biosynthesis</keyword>
<evidence type="ECO:0000313" key="14">
    <source>
        <dbReference type="EMBL" id="MBM6703182.1"/>
    </source>
</evidence>
<feature type="binding site" evidence="11">
    <location>
        <position position="234"/>
    </location>
    <ligand>
        <name>NADP(+)</name>
        <dbReference type="ChEBI" id="CHEBI:58349"/>
    </ligand>
</feature>
<evidence type="ECO:0000256" key="11">
    <source>
        <dbReference type="HAMAP-Rule" id="MF_01576"/>
    </source>
</evidence>
<keyword evidence="4 11" id="KW-0658">Purine biosynthesis</keyword>
<dbReference type="Gene3D" id="3.40.50.10860">
    <property type="entry name" value="Leucine Dehydrogenase, chain A, domain 1"/>
    <property type="match status" value="1"/>
</dbReference>
<evidence type="ECO:0000259" key="12">
    <source>
        <dbReference type="Pfam" id="PF00763"/>
    </source>
</evidence>